<keyword evidence="5" id="KW-0539">Nucleus</keyword>
<dbReference type="GO" id="GO:0005669">
    <property type="term" value="C:transcription factor TFIID complex"/>
    <property type="evidence" value="ECO:0007669"/>
    <property type="project" value="InterPro"/>
</dbReference>
<evidence type="ECO:0000256" key="6">
    <source>
        <dbReference type="ARBA" id="ARBA00040091"/>
    </source>
</evidence>
<accession>A0A9Q0RV78</accession>
<dbReference type="AlphaFoldDB" id="A0A9Q0RV78"/>
<proteinExistence type="inferred from homology"/>
<dbReference type="InterPro" id="IPR037796">
    <property type="entry name" value="TAF6"/>
</dbReference>
<dbReference type="PANTHER" id="PTHR10221">
    <property type="entry name" value="TRANSCRIPTION INITIATION FACTOR TFIID SUBUNIT 6"/>
    <property type="match status" value="1"/>
</dbReference>
<dbReference type="PANTHER" id="PTHR10221:SF9">
    <property type="entry name" value="TRANSCRIPTION INITIATION FACTOR TFIID SUBUNIT 6"/>
    <property type="match status" value="1"/>
</dbReference>
<feature type="region of interest" description="Disordered" evidence="7">
    <location>
        <begin position="483"/>
        <end position="549"/>
    </location>
</feature>
<keyword evidence="10" id="KW-1185">Reference proteome</keyword>
<keyword evidence="3" id="KW-0805">Transcription regulation</keyword>
<evidence type="ECO:0000256" key="1">
    <source>
        <dbReference type="ARBA" id="ARBA00004123"/>
    </source>
</evidence>
<evidence type="ECO:0000256" key="2">
    <source>
        <dbReference type="ARBA" id="ARBA00007688"/>
    </source>
</evidence>
<evidence type="ECO:0000256" key="7">
    <source>
        <dbReference type="SAM" id="MobiDB-lite"/>
    </source>
</evidence>
<gene>
    <name evidence="9" type="primary">Taf6</name>
    <name evidence="9" type="ORF">Bhyg_15876</name>
</gene>
<evidence type="ECO:0000256" key="4">
    <source>
        <dbReference type="ARBA" id="ARBA00023163"/>
    </source>
</evidence>
<feature type="compositionally biased region" description="Polar residues" evidence="7">
    <location>
        <begin position="483"/>
        <end position="520"/>
    </location>
</feature>
<dbReference type="GO" id="GO:0046695">
    <property type="term" value="C:SLIK (SAGA-like) complex"/>
    <property type="evidence" value="ECO:0007669"/>
    <property type="project" value="InterPro"/>
</dbReference>
<dbReference type="Gene3D" id="1.25.40.770">
    <property type="entry name" value="TAF6, C-terminal HEAT repeat domain"/>
    <property type="match status" value="1"/>
</dbReference>
<dbReference type="FunFam" id="1.10.20.10:FF:000030">
    <property type="entry name" value="Transcription initiation factor TFIID subunit 6"/>
    <property type="match status" value="1"/>
</dbReference>
<dbReference type="FunFam" id="1.25.40.770:FF:000001">
    <property type="entry name" value="Transcription initiation factor TFIID subunit 6"/>
    <property type="match status" value="1"/>
</dbReference>
<name>A0A9Q0RV78_9DIPT</name>
<evidence type="ECO:0000256" key="5">
    <source>
        <dbReference type="ARBA" id="ARBA00023242"/>
    </source>
</evidence>
<dbReference type="GO" id="GO:0046982">
    <property type="term" value="F:protein heterodimerization activity"/>
    <property type="evidence" value="ECO:0007669"/>
    <property type="project" value="InterPro"/>
</dbReference>
<dbReference type="InterPro" id="IPR011442">
    <property type="entry name" value="TAF6_C"/>
</dbReference>
<feature type="region of interest" description="Disordered" evidence="7">
    <location>
        <begin position="578"/>
        <end position="620"/>
    </location>
</feature>
<dbReference type="GO" id="GO:0003713">
    <property type="term" value="F:transcription coactivator activity"/>
    <property type="evidence" value="ECO:0007669"/>
    <property type="project" value="TreeGrafter"/>
</dbReference>
<organism evidence="9 10">
    <name type="scientific">Pseudolycoriella hygida</name>
    <dbReference type="NCBI Taxonomy" id="35572"/>
    <lineage>
        <taxon>Eukaryota</taxon>
        <taxon>Metazoa</taxon>
        <taxon>Ecdysozoa</taxon>
        <taxon>Arthropoda</taxon>
        <taxon>Hexapoda</taxon>
        <taxon>Insecta</taxon>
        <taxon>Pterygota</taxon>
        <taxon>Neoptera</taxon>
        <taxon>Endopterygota</taxon>
        <taxon>Diptera</taxon>
        <taxon>Nematocera</taxon>
        <taxon>Sciaroidea</taxon>
        <taxon>Sciaridae</taxon>
        <taxon>Pseudolycoriella</taxon>
    </lineage>
</organism>
<dbReference type="Pfam" id="PF02969">
    <property type="entry name" value="TAF"/>
    <property type="match status" value="1"/>
</dbReference>
<reference evidence="9" key="1">
    <citation type="submission" date="2022-07" db="EMBL/GenBank/DDBJ databases">
        <authorList>
            <person name="Trinca V."/>
            <person name="Uliana J.V.C."/>
            <person name="Torres T.T."/>
            <person name="Ward R.J."/>
            <person name="Monesi N."/>
        </authorList>
    </citation>
    <scope>NUCLEOTIDE SEQUENCE</scope>
    <source>
        <strain evidence="9">HSMRA1968</strain>
        <tissue evidence="9">Whole embryos</tissue>
    </source>
</reference>
<evidence type="ECO:0000313" key="10">
    <source>
        <dbReference type="Proteomes" id="UP001151699"/>
    </source>
</evidence>
<dbReference type="Gene3D" id="1.10.20.10">
    <property type="entry name" value="Histone, subunit A"/>
    <property type="match status" value="1"/>
</dbReference>
<comment type="similarity">
    <text evidence="2">Belongs to the TAF6 family.</text>
</comment>
<feature type="domain" description="TATA box binding protein associated factor (TAF) histone-like fold" evidence="8">
    <location>
        <begin position="11"/>
        <end position="75"/>
    </location>
</feature>
<dbReference type="GO" id="GO:0000124">
    <property type="term" value="C:SAGA complex"/>
    <property type="evidence" value="ECO:0007669"/>
    <property type="project" value="InterPro"/>
</dbReference>
<comment type="caution">
    <text evidence="9">The sequence shown here is derived from an EMBL/GenBank/DDBJ whole genome shotgun (WGS) entry which is preliminary data.</text>
</comment>
<evidence type="ECO:0000259" key="8">
    <source>
        <dbReference type="SMART" id="SM00803"/>
    </source>
</evidence>
<dbReference type="GO" id="GO:0016251">
    <property type="term" value="F:RNA polymerase II general transcription initiation factor activity"/>
    <property type="evidence" value="ECO:0007669"/>
    <property type="project" value="InterPro"/>
</dbReference>
<evidence type="ECO:0000313" key="9">
    <source>
        <dbReference type="EMBL" id="KAJ6633121.1"/>
    </source>
</evidence>
<dbReference type="SUPFAM" id="SSF47113">
    <property type="entry name" value="Histone-fold"/>
    <property type="match status" value="1"/>
</dbReference>
<dbReference type="SMART" id="SM00803">
    <property type="entry name" value="TAF"/>
    <property type="match status" value="1"/>
</dbReference>
<keyword evidence="4" id="KW-0804">Transcription</keyword>
<dbReference type="CDD" id="cd08050">
    <property type="entry name" value="TAF6C"/>
    <property type="match status" value="1"/>
</dbReference>
<evidence type="ECO:0000256" key="3">
    <source>
        <dbReference type="ARBA" id="ARBA00023015"/>
    </source>
</evidence>
<dbReference type="GO" id="GO:0051123">
    <property type="term" value="P:RNA polymerase II preinitiation complex assembly"/>
    <property type="evidence" value="ECO:0007669"/>
    <property type="project" value="TreeGrafter"/>
</dbReference>
<comment type="subcellular location">
    <subcellularLocation>
        <location evidence="1">Nucleus</location>
    </subcellularLocation>
</comment>
<dbReference type="EMBL" id="WJQU01002200">
    <property type="protein sequence ID" value="KAJ6633121.1"/>
    <property type="molecule type" value="Genomic_DNA"/>
</dbReference>
<dbReference type="CDD" id="cd22931">
    <property type="entry name" value="HFD_TAF6"/>
    <property type="match status" value="1"/>
</dbReference>
<dbReference type="Pfam" id="PF07571">
    <property type="entry name" value="TAF6_C"/>
    <property type="match status" value="1"/>
</dbReference>
<dbReference type="Proteomes" id="UP001151699">
    <property type="component" value="Unassembled WGS sequence"/>
</dbReference>
<dbReference type="OrthoDB" id="361039at2759"/>
<dbReference type="InterPro" id="IPR009072">
    <property type="entry name" value="Histone-fold"/>
</dbReference>
<protein>
    <recommendedName>
        <fullName evidence="6">Transcription initiation factor TFIID subunit 6</fullName>
    </recommendedName>
</protein>
<dbReference type="InterPro" id="IPR004823">
    <property type="entry name" value="TAF_TATA-bd_Histone-like_dom"/>
</dbReference>
<feature type="compositionally biased region" description="Low complexity" evidence="7">
    <location>
        <begin position="580"/>
        <end position="594"/>
    </location>
</feature>
<dbReference type="InterPro" id="IPR046344">
    <property type="entry name" value="TAF6_C_sf"/>
</dbReference>
<sequence>MSGDPEMLYGTTLSVESMKVIAESIGLGALPDDAAKELADDVSFKLKQIVQDAAKFMHHSKRQKLSISDVDHALKVRNIEPQYGFVADDFIPFRFASGGGRELHFIEEKEVDLSEVIQTTQPKIPLEVTLRAHWLCVDGVQPTVPENPPPLSKESQAQDSVNPIKKLDQTLTKDVAGKPTTGKIHKLKNIETVHVKQLATHELSVEQQLYYKEITEACVGSDEGRRAEALQSLSCDPGLHEMLPRMCTFIAEGVKVNVVQNNLALLIYLMRMVKALIDNPSLYLEKYLHEFVPSVSTCIVSRQLCMRPELDNHWALRDFGSRLMAQICKNFNTSTNNLQTRVTRLFSSALQNDKTQLSSLYGAVAGLSELGTEVIKVFIVPRLKFISDRIEPQLQGSSISNTDKIAAGHIRAMLQTKCAPVLKTIRNPPDVVDEYKRDYGFLGLTLHQAVVKARNAPPTAVTTTAGNNSSSSIVNASNTASTISRLSSAPQPQISTRINTPTSVTPATQRPISQPAQQQKFVIVTQRPSTPQPSTPTSILPPNLSGTIKYPNPQSINTINLPQNIQVQKVQQSPKIVLVNPPSSQPTQPSGTQPPTNPRPIFVGQQEIPPPELDDLSHLA</sequence>